<evidence type="ECO:0000256" key="4">
    <source>
        <dbReference type="ARBA" id="ARBA00022692"/>
    </source>
</evidence>
<feature type="compositionally biased region" description="Low complexity" evidence="10">
    <location>
        <begin position="409"/>
        <end position="442"/>
    </location>
</feature>
<proteinExistence type="inferred from homology"/>
<evidence type="ECO:0000256" key="1">
    <source>
        <dbReference type="ARBA" id="ARBA00004141"/>
    </source>
</evidence>
<feature type="transmembrane region" description="Helical" evidence="11">
    <location>
        <begin position="154"/>
        <end position="177"/>
    </location>
</feature>
<dbReference type="PANTHER" id="PTHR28097">
    <property type="entry name" value="PHEROMONE A FACTOR RECEPTOR"/>
    <property type="match status" value="1"/>
</dbReference>
<evidence type="ECO:0000256" key="7">
    <source>
        <dbReference type="ARBA" id="ARBA00023136"/>
    </source>
</evidence>
<dbReference type="AlphaFoldDB" id="A0AAD7GHH7"/>
<feature type="compositionally biased region" description="Polar residues" evidence="10">
    <location>
        <begin position="346"/>
        <end position="364"/>
    </location>
</feature>
<dbReference type="EMBL" id="JARKIE010000060">
    <property type="protein sequence ID" value="KAJ7691154.1"/>
    <property type="molecule type" value="Genomic_DNA"/>
</dbReference>
<feature type="transmembrane region" description="Helical" evidence="11">
    <location>
        <begin position="252"/>
        <end position="272"/>
    </location>
</feature>
<dbReference type="GO" id="GO:0000750">
    <property type="term" value="P:pheromone-dependent signal transduction involved in conjugation with cellular fusion"/>
    <property type="evidence" value="ECO:0007669"/>
    <property type="project" value="TreeGrafter"/>
</dbReference>
<keyword evidence="9" id="KW-0807">Transducer</keyword>
<evidence type="ECO:0000313" key="12">
    <source>
        <dbReference type="EMBL" id="KAJ7691154.1"/>
    </source>
</evidence>
<evidence type="ECO:0000256" key="6">
    <source>
        <dbReference type="ARBA" id="ARBA00023040"/>
    </source>
</evidence>
<accession>A0AAD7GHH7</accession>
<evidence type="ECO:0000256" key="8">
    <source>
        <dbReference type="ARBA" id="ARBA00023170"/>
    </source>
</evidence>
<sequence length="588" mass="63489">MLVALPVLSFLCAALLAVFLTVLLRRPSPATAATALGAWLLLANLVHAVNALLSSAPVWCDIATKLLLAATAALPGACVCAARYLELLASNRKIYPNTYSKRLHTLGDVALCYVLPLLYMTLHFAVQDHRFDLVRDYGCAASIHKSTPAVLIMILPPLILCSIALVLCLCSVWHCTYLSSERFTSHLAARSSVSSARFVRRLAASTLLTVALLAATLLPLLGPRPQRYADFIANFNIILTVKDPREILAAEAVWWAVPVLTTIYLLLAFVLGDEASDALTWLKRRIARAPPPRPARPELSRLTFTHAMVSTSSLVVPQAVQLRSGWDDMLDVKRGRRGILPESANRKSVISSAGSSEDSQTVSPSLVDDDDAFTSSTLTYLASPVAQALGLPSPGASSPVFKFPPSPSPTSVKSPSPSPTRASPSPTRADPTTLSLPSTPRPTHAPALAPPRTSSMRPSPNQTSYPAPLKLKPPRPQQPIPEDTASTISSIWDSPWPLPPDSPLPRTRSARHAGPAYPMYSPMEPPTPPPFDGSSVPGRAAPHRTQSVPRKSALKKTVRRTWSREALARGYPVEDVIYMTRTVEERAS</sequence>
<evidence type="ECO:0000256" key="10">
    <source>
        <dbReference type="SAM" id="MobiDB-lite"/>
    </source>
</evidence>
<feature type="region of interest" description="Disordered" evidence="10">
    <location>
        <begin position="400"/>
        <end position="556"/>
    </location>
</feature>
<evidence type="ECO:0000256" key="11">
    <source>
        <dbReference type="SAM" id="Phobius"/>
    </source>
</evidence>
<name>A0AAD7GHH7_MYCRO</name>
<protein>
    <submittedName>
        <fullName evidence="12">Pheromone A receptor-domain-containing protein</fullName>
    </submittedName>
</protein>
<keyword evidence="3" id="KW-0589">Pheromone response</keyword>
<comment type="subcellular location">
    <subcellularLocation>
        <location evidence="1">Membrane</location>
        <topology evidence="1">Multi-pass membrane protein</topology>
    </subcellularLocation>
</comment>
<reference evidence="12" key="1">
    <citation type="submission" date="2023-03" db="EMBL/GenBank/DDBJ databases">
        <title>Massive genome expansion in bonnet fungi (Mycena s.s.) driven by repeated elements and novel gene families across ecological guilds.</title>
        <authorList>
            <consortium name="Lawrence Berkeley National Laboratory"/>
            <person name="Harder C.B."/>
            <person name="Miyauchi S."/>
            <person name="Viragh M."/>
            <person name="Kuo A."/>
            <person name="Thoen E."/>
            <person name="Andreopoulos B."/>
            <person name="Lu D."/>
            <person name="Skrede I."/>
            <person name="Drula E."/>
            <person name="Henrissat B."/>
            <person name="Morin E."/>
            <person name="Kohler A."/>
            <person name="Barry K."/>
            <person name="LaButti K."/>
            <person name="Morin E."/>
            <person name="Salamov A."/>
            <person name="Lipzen A."/>
            <person name="Mereny Z."/>
            <person name="Hegedus B."/>
            <person name="Baldrian P."/>
            <person name="Stursova M."/>
            <person name="Weitz H."/>
            <person name="Taylor A."/>
            <person name="Grigoriev I.V."/>
            <person name="Nagy L.G."/>
            <person name="Martin F."/>
            <person name="Kauserud H."/>
        </authorList>
    </citation>
    <scope>NUCLEOTIDE SEQUENCE</scope>
    <source>
        <strain evidence="12">CBHHK067</strain>
    </source>
</reference>
<dbReference type="PRINTS" id="PR00899">
    <property type="entry name" value="GPCRSTE3"/>
</dbReference>
<dbReference type="PANTHER" id="PTHR28097:SF1">
    <property type="entry name" value="PHEROMONE A FACTOR RECEPTOR"/>
    <property type="match status" value="1"/>
</dbReference>
<dbReference type="InterPro" id="IPR001499">
    <property type="entry name" value="GPCR_STE3"/>
</dbReference>
<evidence type="ECO:0000256" key="5">
    <source>
        <dbReference type="ARBA" id="ARBA00022989"/>
    </source>
</evidence>
<keyword evidence="7 11" id="KW-0472">Membrane</keyword>
<keyword evidence="8 12" id="KW-0675">Receptor</keyword>
<gene>
    <name evidence="12" type="ORF">B0H17DRAFT_1011193</name>
</gene>
<comment type="similarity">
    <text evidence="2">Belongs to the G-protein coupled receptor 4 family.</text>
</comment>
<evidence type="ECO:0000256" key="2">
    <source>
        <dbReference type="ARBA" id="ARBA00011085"/>
    </source>
</evidence>
<evidence type="ECO:0000256" key="3">
    <source>
        <dbReference type="ARBA" id="ARBA00022507"/>
    </source>
</evidence>
<keyword evidence="13" id="KW-1185">Reference proteome</keyword>
<keyword evidence="5 11" id="KW-1133">Transmembrane helix</keyword>
<feature type="compositionally biased region" description="Polar residues" evidence="10">
    <location>
        <begin position="452"/>
        <end position="465"/>
    </location>
</feature>
<dbReference type="GO" id="GO:0005886">
    <property type="term" value="C:plasma membrane"/>
    <property type="evidence" value="ECO:0007669"/>
    <property type="project" value="TreeGrafter"/>
</dbReference>
<feature type="region of interest" description="Disordered" evidence="10">
    <location>
        <begin position="343"/>
        <end position="368"/>
    </location>
</feature>
<keyword evidence="4 11" id="KW-0812">Transmembrane</keyword>
<dbReference type="Proteomes" id="UP001221757">
    <property type="component" value="Unassembled WGS sequence"/>
</dbReference>
<dbReference type="GO" id="GO:0004932">
    <property type="term" value="F:mating-type factor pheromone receptor activity"/>
    <property type="evidence" value="ECO:0007669"/>
    <property type="project" value="InterPro"/>
</dbReference>
<dbReference type="Pfam" id="PF02076">
    <property type="entry name" value="STE3"/>
    <property type="match status" value="1"/>
</dbReference>
<feature type="transmembrane region" description="Helical" evidence="11">
    <location>
        <begin position="198"/>
        <end position="221"/>
    </location>
</feature>
<feature type="transmembrane region" description="Helical" evidence="11">
    <location>
        <begin position="106"/>
        <end position="126"/>
    </location>
</feature>
<feature type="transmembrane region" description="Helical" evidence="11">
    <location>
        <begin position="62"/>
        <end position="85"/>
    </location>
</feature>
<keyword evidence="6" id="KW-0297">G-protein coupled receptor</keyword>
<evidence type="ECO:0000256" key="9">
    <source>
        <dbReference type="ARBA" id="ARBA00023224"/>
    </source>
</evidence>
<evidence type="ECO:0000313" key="13">
    <source>
        <dbReference type="Proteomes" id="UP001221757"/>
    </source>
</evidence>
<comment type="caution">
    <text evidence="12">The sequence shown here is derived from an EMBL/GenBank/DDBJ whole genome shotgun (WGS) entry which is preliminary data.</text>
</comment>
<organism evidence="12 13">
    <name type="scientific">Mycena rosella</name>
    <name type="common">Pink bonnet</name>
    <name type="synonym">Agaricus rosellus</name>
    <dbReference type="NCBI Taxonomy" id="1033263"/>
    <lineage>
        <taxon>Eukaryota</taxon>
        <taxon>Fungi</taxon>
        <taxon>Dikarya</taxon>
        <taxon>Basidiomycota</taxon>
        <taxon>Agaricomycotina</taxon>
        <taxon>Agaricomycetes</taxon>
        <taxon>Agaricomycetidae</taxon>
        <taxon>Agaricales</taxon>
        <taxon>Marasmiineae</taxon>
        <taxon>Mycenaceae</taxon>
        <taxon>Mycena</taxon>
    </lineage>
</organism>